<dbReference type="HOGENOM" id="CLU_3175092_0_0_10"/>
<dbReference type="STRING" id="63186.ZOBELLIA_4482"/>
<reference evidence="3" key="1">
    <citation type="submission" date="2009-07" db="EMBL/GenBank/DDBJ databases">
        <title>Complete genome sequence of Zobellia galactanivorans Dsij.</title>
        <authorList>
            <consortium name="Genoscope - CEA"/>
        </authorList>
    </citation>
    <scope>NUCLEOTIDE SEQUENCE [LARGE SCALE GENOMIC DNA]</scope>
    <source>
        <strain evidence="3">DSM 12802 / CCUG 47099 / CIP 106680 / NCIMB 13871 / Dsij</strain>
    </source>
</reference>
<evidence type="ECO:0000313" key="2">
    <source>
        <dbReference type="EMBL" id="CAZ98617.1"/>
    </source>
</evidence>
<dbReference type="Proteomes" id="UP000008898">
    <property type="component" value="Chromosome"/>
</dbReference>
<feature type="region of interest" description="Disordered" evidence="1">
    <location>
        <begin position="26"/>
        <end position="47"/>
    </location>
</feature>
<sequence>MSGQVFPPTLAYGFFGYLVNHIPSLRKKDEKRNANPPEKQNSVLVFH</sequence>
<evidence type="ECO:0000313" key="3">
    <source>
        <dbReference type="Proteomes" id="UP000008898"/>
    </source>
</evidence>
<evidence type="ECO:0000256" key="1">
    <source>
        <dbReference type="SAM" id="MobiDB-lite"/>
    </source>
</evidence>
<keyword evidence="3" id="KW-1185">Reference proteome</keyword>
<feature type="compositionally biased region" description="Polar residues" evidence="1">
    <location>
        <begin position="38"/>
        <end position="47"/>
    </location>
</feature>
<name>G0L423_ZOBGA</name>
<protein>
    <submittedName>
        <fullName evidence="2">Uncharacterized protein</fullName>
    </submittedName>
</protein>
<proteinExistence type="predicted"/>
<reference evidence="2 3" key="2">
    <citation type="journal article" date="2012" name="Environ. Microbiol.">
        <title>Characterization of the first alginolytic operons in a marine bacterium: from their emergence in marine Flavobacteriia to their independent transfers to marine Proteobacteria and human gut Bacteroides.</title>
        <authorList>
            <person name="Thomas F."/>
            <person name="Barbeyron T."/>
            <person name="Tonon T."/>
            <person name="Genicot S."/>
            <person name="Czjzek M."/>
            <person name="Michel G."/>
        </authorList>
    </citation>
    <scope>NUCLEOTIDE SEQUENCE [LARGE SCALE GENOMIC DNA]</scope>
    <source>
        <strain evidence="3">DSM 12802 / CCUG 47099 / CIP 106680 / NCIMB 13871 / Dsij</strain>
    </source>
</reference>
<dbReference type="AlphaFoldDB" id="G0L423"/>
<accession>G0L423</accession>
<dbReference type="KEGG" id="zga:ZOBELLIA_4482"/>
<organism evidence="2 3">
    <name type="scientific">Zobellia galactanivorans (strain DSM 12802 / CCUG 47099 / CIP 106680 / NCIMB 13871 / Dsij)</name>
    <dbReference type="NCBI Taxonomy" id="63186"/>
    <lineage>
        <taxon>Bacteria</taxon>
        <taxon>Pseudomonadati</taxon>
        <taxon>Bacteroidota</taxon>
        <taxon>Flavobacteriia</taxon>
        <taxon>Flavobacteriales</taxon>
        <taxon>Flavobacteriaceae</taxon>
        <taxon>Zobellia</taxon>
    </lineage>
</organism>
<gene>
    <name evidence="2" type="ordered locus">zobellia_4482</name>
</gene>
<dbReference type="EMBL" id="FP476056">
    <property type="protein sequence ID" value="CAZ98617.1"/>
    <property type="molecule type" value="Genomic_DNA"/>
</dbReference>